<evidence type="ECO:0008006" key="4">
    <source>
        <dbReference type="Google" id="ProtNLM"/>
    </source>
</evidence>
<evidence type="ECO:0000313" key="2">
    <source>
        <dbReference type="EMBL" id="KAJ1089291.1"/>
    </source>
</evidence>
<proteinExistence type="predicted"/>
<evidence type="ECO:0000256" key="1">
    <source>
        <dbReference type="SAM" id="MobiDB-lite"/>
    </source>
</evidence>
<organism evidence="2 3">
    <name type="scientific">Pleurodeles waltl</name>
    <name type="common">Iberian ribbed newt</name>
    <dbReference type="NCBI Taxonomy" id="8319"/>
    <lineage>
        <taxon>Eukaryota</taxon>
        <taxon>Metazoa</taxon>
        <taxon>Chordata</taxon>
        <taxon>Craniata</taxon>
        <taxon>Vertebrata</taxon>
        <taxon>Euteleostomi</taxon>
        <taxon>Amphibia</taxon>
        <taxon>Batrachia</taxon>
        <taxon>Caudata</taxon>
        <taxon>Salamandroidea</taxon>
        <taxon>Salamandridae</taxon>
        <taxon>Pleurodelinae</taxon>
        <taxon>Pleurodeles</taxon>
    </lineage>
</organism>
<sequence length="135" mass="14700">MGKQVVAVEEGFIRLQQVQVDEGNLRGGSLCLEAQHRAALIFRGCDNDPGASQLWRFRQAEDGDGKEIEFGDTCEGLGTFRTEERVVSGANNPTSTEWPGESADSGHRRSSEMPKTSRSADLGYSGLALHDETLD</sequence>
<comment type="caution">
    <text evidence="2">The sequence shown here is derived from an EMBL/GenBank/DDBJ whole genome shotgun (WGS) entry which is preliminary data.</text>
</comment>
<gene>
    <name evidence="2" type="ORF">NDU88_002442</name>
</gene>
<dbReference type="PROSITE" id="PS50231">
    <property type="entry name" value="RICIN_B_LECTIN"/>
    <property type="match status" value="1"/>
</dbReference>
<protein>
    <recommendedName>
        <fullName evidence="4">Ricin B lectin domain-containing protein</fullName>
    </recommendedName>
</protein>
<accession>A0AAV7LCH2</accession>
<keyword evidence="3" id="KW-1185">Reference proteome</keyword>
<dbReference type="AlphaFoldDB" id="A0AAV7LCH2"/>
<dbReference type="Proteomes" id="UP001066276">
    <property type="component" value="Chromosome 11"/>
</dbReference>
<evidence type="ECO:0000313" key="3">
    <source>
        <dbReference type="Proteomes" id="UP001066276"/>
    </source>
</evidence>
<name>A0AAV7LCH2_PLEWA</name>
<dbReference type="EMBL" id="JANPWB010000015">
    <property type="protein sequence ID" value="KAJ1089291.1"/>
    <property type="molecule type" value="Genomic_DNA"/>
</dbReference>
<reference evidence="2" key="1">
    <citation type="journal article" date="2022" name="bioRxiv">
        <title>Sequencing and chromosome-scale assembly of the giantPleurodeles waltlgenome.</title>
        <authorList>
            <person name="Brown T."/>
            <person name="Elewa A."/>
            <person name="Iarovenko S."/>
            <person name="Subramanian E."/>
            <person name="Araus A.J."/>
            <person name="Petzold A."/>
            <person name="Susuki M."/>
            <person name="Suzuki K.-i.T."/>
            <person name="Hayashi T."/>
            <person name="Toyoda A."/>
            <person name="Oliveira C."/>
            <person name="Osipova E."/>
            <person name="Leigh N.D."/>
            <person name="Simon A."/>
            <person name="Yun M.H."/>
        </authorList>
    </citation>
    <scope>NUCLEOTIDE SEQUENCE</scope>
    <source>
        <strain evidence="2">20211129_DDA</strain>
        <tissue evidence="2">Liver</tissue>
    </source>
</reference>
<feature type="region of interest" description="Disordered" evidence="1">
    <location>
        <begin position="85"/>
        <end position="135"/>
    </location>
</feature>